<sequence length="376" mass="42271">MLSVVPVRGDAMVDQFISFASDLYRDDEHWAPPLVSDVRRFMDPKTNPYFDEAEIEHFLAIGPDERVLGRVSASVDPAYVDRFGRTGFFGWFECVDDQEVADALLQTAEEWVRARGMDRLAGPYSYCATQEFGLLVEGFGDRPAVFQPHNPPYYEALLSRAGFARDFHTDTFSWLAERDEKAMERLVRRGEKVVAEFGLTVRDLDPARWDSEIDLVQELLAASFAENHDMVPISKPVLHFQLGELRELIDPRLTRFVEYNGKTVAFSMLAADGNELLREAGGELTESFLARYEELKAAIRGTVVLMIGVRPEYEGLGIGRVLIGEIAKIPLGGIGAYRDVHTTWIHEHNWQSRSYLAQAGSAPARTYAVYGKGLAP</sequence>
<dbReference type="Gene3D" id="3.40.630.30">
    <property type="match status" value="1"/>
</dbReference>
<dbReference type="AlphaFoldDB" id="A0A0B5FA82"/>
<evidence type="ECO:0000313" key="1">
    <source>
        <dbReference type="EMBL" id="AJE87372.1"/>
    </source>
</evidence>
<proteinExistence type="predicted"/>
<evidence type="ECO:0008006" key="3">
    <source>
        <dbReference type="Google" id="ProtNLM"/>
    </source>
</evidence>
<accession>A0A0B5FA82</accession>
<evidence type="ECO:0000313" key="2">
    <source>
        <dbReference type="Proteomes" id="UP000031523"/>
    </source>
</evidence>
<protein>
    <recommendedName>
        <fullName evidence="3">N-acetyltransferase domain-containing protein</fullName>
    </recommendedName>
</protein>
<keyword evidence="2" id="KW-1185">Reference proteome</keyword>
<dbReference type="InterPro" id="IPR039968">
    <property type="entry name" value="BcerS-like"/>
</dbReference>
<dbReference type="Proteomes" id="UP000031523">
    <property type="component" value="Chromosome"/>
</dbReference>
<gene>
    <name evidence="1" type="ORF">SLNWT_6996</name>
</gene>
<name>A0A0B5FA82_STRA4</name>
<organism evidence="1 2">
    <name type="scientific">Streptomyces albus (strain ATCC 21838 / DSM 41398 / FERM P-419 / JCM 4703 / NBRC 107858)</name>
    <dbReference type="NCBI Taxonomy" id="1081613"/>
    <lineage>
        <taxon>Bacteria</taxon>
        <taxon>Bacillati</taxon>
        <taxon>Actinomycetota</taxon>
        <taxon>Actinomycetes</taxon>
        <taxon>Kitasatosporales</taxon>
        <taxon>Streptomycetaceae</taxon>
        <taxon>Streptomyces</taxon>
    </lineage>
</organism>
<dbReference type="EMBL" id="CP010519">
    <property type="protein sequence ID" value="AJE87372.1"/>
    <property type="molecule type" value="Genomic_DNA"/>
</dbReference>
<reference evidence="1 2" key="1">
    <citation type="submission" date="2015-01" db="EMBL/GenBank/DDBJ databases">
        <title>Enhanced salinomycin production by adjusting the supply of polyketide extender units in Streptomyce albus DSM 41398.</title>
        <authorList>
            <person name="Lu C."/>
        </authorList>
    </citation>
    <scope>NUCLEOTIDE SEQUENCE [LARGE SCALE GENOMIC DNA]</scope>
    <source>
        <strain evidence="2">ATCC 21838 / DSM 41398 / FERM P-419 / JCM 4703 / NBRC 107858</strain>
    </source>
</reference>
<dbReference type="PANTHER" id="PTHR41368">
    <property type="entry name" value="PROTEIN YGHO"/>
    <property type="match status" value="1"/>
</dbReference>
<dbReference type="PANTHER" id="PTHR41368:SF1">
    <property type="entry name" value="PROTEIN YGHO"/>
    <property type="match status" value="1"/>
</dbReference>
<dbReference type="KEGG" id="sals:SLNWT_6996"/>
<dbReference type="InterPro" id="IPR016181">
    <property type="entry name" value="Acyl_CoA_acyltransferase"/>
</dbReference>
<dbReference type="SUPFAM" id="SSF55729">
    <property type="entry name" value="Acyl-CoA N-acyltransferases (Nat)"/>
    <property type="match status" value="1"/>
</dbReference>